<sequence>MLVMAPPCSLLIGAFGSTAAIGLVDGAVSQRAARWFGLSAAPMLRQQKMMRSPTSATQHCTLWSCSPSVGKRKPC</sequence>
<evidence type="ECO:0000313" key="2">
    <source>
        <dbReference type="Proteomes" id="UP000829447"/>
    </source>
</evidence>
<keyword evidence="2" id="KW-1185">Reference proteome</keyword>
<comment type="caution">
    <text evidence="1">The sequence shown here is derived from an EMBL/GenBank/DDBJ whole genome shotgun (WGS) entry which is preliminary data.</text>
</comment>
<reference evidence="1 2" key="1">
    <citation type="journal article" date="2022" name="bioRxiv">
        <title>An ancient truncated duplication of the anti-Mullerian hormone receptor type 2 gene is a potential conserved master sex determinant in the Pangasiidae catfish family.</title>
        <authorList>
            <person name="Wen M."/>
            <person name="Pan Q."/>
            <person name="Jouanno E."/>
            <person name="Montfort J."/>
            <person name="Zahm M."/>
            <person name="Cabau C."/>
            <person name="Klopp C."/>
            <person name="Iampietro C."/>
            <person name="Roques C."/>
            <person name="Bouchez O."/>
            <person name="Castinel A."/>
            <person name="Donnadieu C."/>
            <person name="Parrinello H."/>
            <person name="Poncet C."/>
            <person name="Belmonte E."/>
            <person name="Gautier V."/>
            <person name="Avarre J.-C."/>
            <person name="Dugue R."/>
            <person name="Gustiano R."/>
            <person name="Ha T.T.T."/>
            <person name="Campet M."/>
            <person name="Sriphairoj K."/>
            <person name="Ribolli J."/>
            <person name="de Almeida F.L."/>
            <person name="Desvignes T."/>
            <person name="Postlethwait J.H."/>
            <person name="Bucao C.F."/>
            <person name="Robinson-Rechavi M."/>
            <person name="Bobe J."/>
            <person name="Herpin A."/>
            <person name="Guiguen Y."/>
        </authorList>
    </citation>
    <scope>NUCLEOTIDE SEQUENCE [LARGE SCALE GENOMIC DNA]</scope>
    <source>
        <strain evidence="1">YG-Dec2019</strain>
    </source>
</reference>
<name>A0ACC5WNM7_PANGG</name>
<accession>A0ACC5WNM7</accession>
<organism evidence="1 2">
    <name type="scientific">Pangasianodon gigas</name>
    <name type="common">Mekong giant catfish</name>
    <name type="synonym">Pangasius gigas</name>
    <dbReference type="NCBI Taxonomy" id="30993"/>
    <lineage>
        <taxon>Eukaryota</taxon>
        <taxon>Metazoa</taxon>
        <taxon>Chordata</taxon>
        <taxon>Craniata</taxon>
        <taxon>Vertebrata</taxon>
        <taxon>Euteleostomi</taxon>
        <taxon>Actinopterygii</taxon>
        <taxon>Neopterygii</taxon>
        <taxon>Teleostei</taxon>
        <taxon>Ostariophysi</taxon>
        <taxon>Siluriformes</taxon>
        <taxon>Pangasiidae</taxon>
        <taxon>Pangasianodon</taxon>
    </lineage>
</organism>
<proteinExistence type="predicted"/>
<protein>
    <submittedName>
        <fullName evidence="1">Uncharacterized protein</fullName>
    </submittedName>
</protein>
<dbReference type="EMBL" id="CM040461">
    <property type="protein sequence ID" value="MCI4380502.1"/>
    <property type="molecule type" value="Genomic_DNA"/>
</dbReference>
<dbReference type="Proteomes" id="UP000829447">
    <property type="component" value="Linkage Group LG8"/>
</dbReference>
<gene>
    <name evidence="1" type="ORF">PGIGA_G00240710</name>
</gene>
<evidence type="ECO:0000313" key="1">
    <source>
        <dbReference type="EMBL" id="MCI4380502.1"/>
    </source>
</evidence>